<comment type="caution">
    <text evidence="5">The sequence shown here is derived from an EMBL/GenBank/DDBJ whole genome shotgun (WGS) entry which is preliminary data.</text>
</comment>
<dbReference type="GO" id="GO:0005737">
    <property type="term" value="C:cytoplasm"/>
    <property type="evidence" value="ECO:0007669"/>
    <property type="project" value="UniProtKB-ARBA"/>
</dbReference>
<evidence type="ECO:0000313" key="6">
    <source>
        <dbReference type="Proteomes" id="UP001183629"/>
    </source>
</evidence>
<dbReference type="InterPro" id="IPR038261">
    <property type="entry name" value="GPP34-like_sf"/>
</dbReference>
<dbReference type="RefSeq" id="WP_310413391.1">
    <property type="nucleotide sequence ID" value="NZ_JAVDYC010000001.1"/>
</dbReference>
<reference evidence="5 6" key="1">
    <citation type="submission" date="2023-07" db="EMBL/GenBank/DDBJ databases">
        <title>Sequencing the genomes of 1000 actinobacteria strains.</title>
        <authorList>
            <person name="Klenk H.-P."/>
        </authorList>
    </citation>
    <scope>NUCLEOTIDE SEQUENCE [LARGE SCALE GENOMIC DNA]</scope>
    <source>
        <strain evidence="5 6">DSM 44711</strain>
    </source>
</reference>
<keyword evidence="6" id="KW-1185">Reference proteome</keyword>
<dbReference type="Pfam" id="PF05719">
    <property type="entry name" value="GPP34"/>
    <property type="match status" value="1"/>
</dbReference>
<dbReference type="GO" id="GO:0012505">
    <property type="term" value="C:endomembrane system"/>
    <property type="evidence" value="ECO:0007669"/>
    <property type="project" value="UniProtKB-ARBA"/>
</dbReference>
<keyword evidence="3" id="KW-0446">Lipid-binding</keyword>
<dbReference type="InterPro" id="IPR008628">
    <property type="entry name" value="GPP34-like"/>
</dbReference>
<dbReference type="EMBL" id="JAVDYC010000001">
    <property type="protein sequence ID" value="MDR7322662.1"/>
    <property type="molecule type" value="Genomic_DNA"/>
</dbReference>
<gene>
    <name evidence="5" type="ORF">J2S44_002912</name>
</gene>
<dbReference type="Gene3D" id="1.10.3630.10">
    <property type="entry name" value="yeast vps74-n-term truncation variant domain like"/>
    <property type="match status" value="1"/>
</dbReference>
<evidence type="ECO:0000256" key="1">
    <source>
        <dbReference type="ARBA" id="ARBA00004255"/>
    </source>
</evidence>
<name>A0AAE4CST8_9ACTN</name>
<proteinExistence type="predicted"/>
<keyword evidence="2" id="KW-0333">Golgi apparatus</keyword>
<dbReference type="Proteomes" id="UP001183629">
    <property type="component" value="Unassembled WGS sequence"/>
</dbReference>
<dbReference type="AlphaFoldDB" id="A0AAE4CST8"/>
<evidence type="ECO:0000256" key="3">
    <source>
        <dbReference type="ARBA" id="ARBA00023121"/>
    </source>
</evidence>
<sequence length="216" mass="23799">MLIPAVGSRGAPKQPAAVDFWWLAHRDGTGASVLHRSITSIGLAAALLWDMRDQLVITVDGISVIDERACAEPTEQALLDRLIAEGPAHPPATWLDVIAADKIYELTARRLINAGEVRAVGWPRKRYPYVGADPNSAAWPAARLMSSFRLRQRFENDDLLLVSLVLACGLDEHIFYDDHAQAVAQARREVRRGDRVAQLLYACTEAVVGKAVTVRR</sequence>
<comment type="subcellular location">
    <subcellularLocation>
        <location evidence="1">Golgi apparatus membrane</location>
        <topology evidence="1">Peripheral membrane protein</topology>
        <orientation evidence="1">Cytoplasmic side</orientation>
    </subcellularLocation>
</comment>
<keyword evidence="4" id="KW-0472">Membrane</keyword>
<accession>A0AAE4CST8</accession>
<organism evidence="5 6">
    <name type="scientific">Catenuloplanes niger</name>
    <dbReference type="NCBI Taxonomy" id="587534"/>
    <lineage>
        <taxon>Bacteria</taxon>
        <taxon>Bacillati</taxon>
        <taxon>Actinomycetota</taxon>
        <taxon>Actinomycetes</taxon>
        <taxon>Micromonosporales</taxon>
        <taxon>Micromonosporaceae</taxon>
        <taxon>Catenuloplanes</taxon>
    </lineage>
</organism>
<evidence type="ECO:0000313" key="5">
    <source>
        <dbReference type="EMBL" id="MDR7322662.1"/>
    </source>
</evidence>
<evidence type="ECO:0000256" key="2">
    <source>
        <dbReference type="ARBA" id="ARBA00023034"/>
    </source>
</evidence>
<dbReference type="GO" id="GO:0070273">
    <property type="term" value="F:phosphatidylinositol-4-phosphate binding"/>
    <property type="evidence" value="ECO:0007669"/>
    <property type="project" value="InterPro"/>
</dbReference>
<evidence type="ECO:0008006" key="7">
    <source>
        <dbReference type="Google" id="ProtNLM"/>
    </source>
</evidence>
<evidence type="ECO:0000256" key="4">
    <source>
        <dbReference type="ARBA" id="ARBA00023136"/>
    </source>
</evidence>
<protein>
    <recommendedName>
        <fullName evidence="7">Golgi phosphoprotein 3 GPP34</fullName>
    </recommendedName>
</protein>